<gene>
    <name evidence="2" type="ORF">HXX76_001420</name>
</gene>
<accession>A0A835WC80</accession>
<keyword evidence="1" id="KW-0472">Membrane</keyword>
<keyword evidence="1" id="KW-1133">Transmembrane helix</keyword>
<keyword evidence="3" id="KW-1185">Reference proteome</keyword>
<sequence length="120" mass="12931">MASETCMAVAERPAWSALMECSVEQGASLILLAKHLAGVWMNFSPHQLVVRAAGLLQILGAGCPAWLRRAHLGLARSGLLGGIVFECASIMITTAAHWLMLLMFLIVSKLLLPFSWTARG</sequence>
<proteinExistence type="predicted"/>
<keyword evidence="1" id="KW-0812">Transmembrane</keyword>
<dbReference type="Proteomes" id="UP000650467">
    <property type="component" value="Unassembled WGS sequence"/>
</dbReference>
<comment type="caution">
    <text evidence="2">The sequence shown here is derived from an EMBL/GenBank/DDBJ whole genome shotgun (WGS) entry which is preliminary data.</text>
</comment>
<feature type="transmembrane region" description="Helical" evidence="1">
    <location>
        <begin position="79"/>
        <end position="107"/>
    </location>
</feature>
<name>A0A835WC80_CHLIN</name>
<evidence type="ECO:0000256" key="1">
    <source>
        <dbReference type="SAM" id="Phobius"/>
    </source>
</evidence>
<protein>
    <submittedName>
        <fullName evidence="2">Uncharacterized protein</fullName>
    </submittedName>
</protein>
<evidence type="ECO:0000313" key="3">
    <source>
        <dbReference type="Proteomes" id="UP000650467"/>
    </source>
</evidence>
<dbReference type="EMBL" id="JAEHOC010000002">
    <property type="protein sequence ID" value="KAG2444676.1"/>
    <property type="molecule type" value="Genomic_DNA"/>
</dbReference>
<evidence type="ECO:0000313" key="2">
    <source>
        <dbReference type="EMBL" id="KAG2444676.1"/>
    </source>
</evidence>
<organism evidence="2 3">
    <name type="scientific">Chlamydomonas incerta</name>
    <dbReference type="NCBI Taxonomy" id="51695"/>
    <lineage>
        <taxon>Eukaryota</taxon>
        <taxon>Viridiplantae</taxon>
        <taxon>Chlorophyta</taxon>
        <taxon>core chlorophytes</taxon>
        <taxon>Chlorophyceae</taxon>
        <taxon>CS clade</taxon>
        <taxon>Chlamydomonadales</taxon>
        <taxon>Chlamydomonadaceae</taxon>
        <taxon>Chlamydomonas</taxon>
    </lineage>
</organism>
<reference evidence="2" key="1">
    <citation type="journal article" date="2020" name="bioRxiv">
        <title>Comparative genomics of Chlamydomonas.</title>
        <authorList>
            <person name="Craig R.J."/>
            <person name="Hasan A.R."/>
            <person name="Ness R.W."/>
            <person name="Keightley P.D."/>
        </authorList>
    </citation>
    <scope>NUCLEOTIDE SEQUENCE</scope>
    <source>
        <strain evidence="2">SAG 7.73</strain>
    </source>
</reference>
<dbReference type="AlphaFoldDB" id="A0A835WC80"/>